<sequence>MDSEDQSLDSTFGQQRVFNLDDPLVDPNVIAYLRGVRTQALRTSAISTHWRSALPRHSADLYDDETPSREIPGPLLAIEHGIPSWIEWFNETRDIILEEGKPSQEYDDRSLELVLHHLKDYLQEQKGLKGNSAHVLDLLQNLRPTSKDDGGEDVELEIDPEWAQSMLLKVKAQKVASLDDLKKCIKSENQTPPRGFKEWYNFLQSHEPEHSYFTGKIINGETVWTLLQYMSHDWIKDIHKQKRFPRARRFSTWLLYILFHLPTNVTAEYVSNLRELGKRCKKAILADARLAESKRPILLKDCQSSEMLELSTPSPPENLDVLNVTLVVIAVVYRQRDLTNWQDHGL</sequence>
<dbReference type="OrthoDB" id="428895at2759"/>
<name>A0A1Q3AC88_ZYGRO</name>
<organism evidence="1 2">
    <name type="scientific">Zygosaccharomyces rouxii</name>
    <dbReference type="NCBI Taxonomy" id="4956"/>
    <lineage>
        <taxon>Eukaryota</taxon>
        <taxon>Fungi</taxon>
        <taxon>Dikarya</taxon>
        <taxon>Ascomycota</taxon>
        <taxon>Saccharomycotina</taxon>
        <taxon>Saccharomycetes</taxon>
        <taxon>Saccharomycetales</taxon>
        <taxon>Saccharomycetaceae</taxon>
        <taxon>Zygosaccharomyces</taxon>
    </lineage>
</organism>
<evidence type="ECO:0000313" key="1">
    <source>
        <dbReference type="EMBL" id="GAV53396.1"/>
    </source>
</evidence>
<evidence type="ECO:0008006" key="3">
    <source>
        <dbReference type="Google" id="ProtNLM"/>
    </source>
</evidence>
<dbReference type="GO" id="GO:0030532">
    <property type="term" value="C:small nuclear ribonucleoprotein complex"/>
    <property type="evidence" value="ECO:0007669"/>
    <property type="project" value="InterPro"/>
</dbReference>
<dbReference type="EMBL" id="BDGX01000035">
    <property type="protein sequence ID" value="GAV53396.1"/>
    <property type="molecule type" value="Genomic_DNA"/>
</dbReference>
<accession>A0A1Q3AC88</accession>
<dbReference type="GO" id="GO:0000387">
    <property type="term" value="P:spliceosomal snRNP assembly"/>
    <property type="evidence" value="ECO:0007669"/>
    <property type="project" value="InterPro"/>
</dbReference>
<dbReference type="AlphaFoldDB" id="A0A1Q3AC88"/>
<dbReference type="Pfam" id="PF04938">
    <property type="entry name" value="SIP1"/>
    <property type="match status" value="1"/>
</dbReference>
<dbReference type="PRINTS" id="PR02039">
    <property type="entry name" value="SPLICEFRBRR1"/>
</dbReference>
<comment type="caution">
    <text evidence="1">The sequence shown here is derived from an EMBL/GenBank/DDBJ whole genome shotgun (WGS) entry which is preliminary data.</text>
</comment>
<dbReference type="InterPro" id="IPR023251">
    <property type="entry name" value="Brr1"/>
</dbReference>
<reference evidence="1 2" key="1">
    <citation type="submission" date="2016-08" db="EMBL/GenBank/DDBJ databases">
        <title>Draft genome sequence of allopolyploid Zygosaccharomyces rouxii.</title>
        <authorList>
            <person name="Watanabe J."/>
            <person name="Uehara K."/>
            <person name="Mogi Y."/>
            <person name="Tsukioka Y."/>
        </authorList>
    </citation>
    <scope>NUCLEOTIDE SEQUENCE [LARGE SCALE GENOMIC DNA]</scope>
    <source>
        <strain evidence="1 2">NBRC 110957</strain>
    </source>
</reference>
<dbReference type="InterPro" id="IPR035426">
    <property type="entry name" value="Gemin2/Brr1"/>
</dbReference>
<dbReference type="Proteomes" id="UP000187013">
    <property type="component" value="Unassembled WGS sequence"/>
</dbReference>
<gene>
    <name evidence="1" type="ORF">ZYGR_0AI06800</name>
</gene>
<dbReference type="Gene3D" id="1.20.58.1070">
    <property type="match status" value="1"/>
</dbReference>
<evidence type="ECO:0000313" key="2">
    <source>
        <dbReference type="Proteomes" id="UP000187013"/>
    </source>
</evidence>
<proteinExistence type="predicted"/>
<protein>
    <recommendedName>
        <fullName evidence="3">Pre-mRNA-splicing factor BRR1</fullName>
    </recommendedName>
</protein>